<feature type="domain" description="AP2/ERF" evidence="7">
    <location>
        <begin position="458"/>
        <end position="523"/>
    </location>
</feature>
<dbReference type="SUPFAM" id="SSF54171">
    <property type="entry name" value="DNA-binding domain"/>
    <property type="match status" value="1"/>
</dbReference>
<dbReference type="PROSITE" id="PS51032">
    <property type="entry name" value="AP2_ERF"/>
    <property type="match status" value="1"/>
</dbReference>
<evidence type="ECO:0000313" key="9">
    <source>
        <dbReference type="Proteomes" id="UP000612055"/>
    </source>
</evidence>
<name>A0A835XP91_9CHLO</name>
<keyword evidence="4" id="KW-0804">Transcription</keyword>
<comment type="caution">
    <text evidence="8">The sequence shown here is derived from an EMBL/GenBank/DDBJ whole genome shotgun (WGS) entry which is preliminary data.</text>
</comment>
<dbReference type="EMBL" id="JAEHOE010000100">
    <property type="protein sequence ID" value="KAG2487199.1"/>
    <property type="molecule type" value="Genomic_DNA"/>
</dbReference>
<evidence type="ECO:0000256" key="3">
    <source>
        <dbReference type="ARBA" id="ARBA00023125"/>
    </source>
</evidence>
<dbReference type="GO" id="GO:0003700">
    <property type="term" value="F:DNA-binding transcription factor activity"/>
    <property type="evidence" value="ECO:0007669"/>
    <property type="project" value="InterPro"/>
</dbReference>
<accession>A0A835XP91</accession>
<evidence type="ECO:0000256" key="2">
    <source>
        <dbReference type="ARBA" id="ARBA00023015"/>
    </source>
</evidence>
<keyword evidence="3" id="KW-0238">DNA-binding</keyword>
<dbReference type="InterPro" id="IPR001471">
    <property type="entry name" value="AP2/ERF_dom"/>
</dbReference>
<dbReference type="PANTHER" id="PTHR28457:SF4">
    <property type="entry name" value="CRAL-TRIO DOMAIN-CONTAINING PROTEIN"/>
    <property type="match status" value="1"/>
</dbReference>
<dbReference type="SMART" id="SM00380">
    <property type="entry name" value="AP2"/>
    <property type="match status" value="1"/>
</dbReference>
<dbReference type="InterPro" id="IPR032727">
    <property type="entry name" value="CLAMP"/>
</dbReference>
<keyword evidence="2" id="KW-0805">Transcription regulation</keyword>
<dbReference type="GO" id="GO:0003677">
    <property type="term" value="F:DNA binding"/>
    <property type="evidence" value="ECO:0007669"/>
    <property type="project" value="UniProtKB-KW"/>
</dbReference>
<evidence type="ECO:0000256" key="4">
    <source>
        <dbReference type="ARBA" id="ARBA00023163"/>
    </source>
</evidence>
<keyword evidence="5" id="KW-0539">Nucleus</keyword>
<evidence type="ECO:0000256" key="5">
    <source>
        <dbReference type="ARBA" id="ARBA00023242"/>
    </source>
</evidence>
<feature type="region of interest" description="Disordered" evidence="6">
    <location>
        <begin position="270"/>
        <end position="328"/>
    </location>
</feature>
<gene>
    <name evidence="8" type="ORF">HYH03_014174</name>
</gene>
<evidence type="ECO:0000313" key="8">
    <source>
        <dbReference type="EMBL" id="KAG2487199.1"/>
    </source>
</evidence>
<dbReference type="GO" id="GO:0005634">
    <property type="term" value="C:nucleus"/>
    <property type="evidence" value="ECO:0007669"/>
    <property type="project" value="UniProtKB-SubCell"/>
</dbReference>
<protein>
    <recommendedName>
        <fullName evidence="7">AP2/ERF domain-containing protein</fullName>
    </recommendedName>
</protein>
<dbReference type="OrthoDB" id="530909at2759"/>
<proteinExistence type="predicted"/>
<dbReference type="InterPro" id="IPR036955">
    <property type="entry name" value="AP2/ERF_dom_sf"/>
</dbReference>
<evidence type="ECO:0000259" key="7">
    <source>
        <dbReference type="PROSITE" id="PS51032"/>
    </source>
</evidence>
<organism evidence="8 9">
    <name type="scientific">Edaphochlamys debaryana</name>
    <dbReference type="NCBI Taxonomy" id="47281"/>
    <lineage>
        <taxon>Eukaryota</taxon>
        <taxon>Viridiplantae</taxon>
        <taxon>Chlorophyta</taxon>
        <taxon>core chlorophytes</taxon>
        <taxon>Chlorophyceae</taxon>
        <taxon>CS clade</taxon>
        <taxon>Chlamydomonadales</taxon>
        <taxon>Chlamydomonadales incertae sedis</taxon>
        <taxon>Edaphochlamys</taxon>
    </lineage>
</organism>
<feature type="compositionally biased region" description="Low complexity" evidence="6">
    <location>
        <begin position="303"/>
        <end position="328"/>
    </location>
</feature>
<evidence type="ECO:0000256" key="1">
    <source>
        <dbReference type="ARBA" id="ARBA00004123"/>
    </source>
</evidence>
<reference evidence="8" key="1">
    <citation type="journal article" date="2020" name="bioRxiv">
        <title>Comparative genomics of Chlamydomonas.</title>
        <authorList>
            <person name="Craig R.J."/>
            <person name="Hasan A.R."/>
            <person name="Ness R.W."/>
            <person name="Keightley P.D."/>
        </authorList>
    </citation>
    <scope>NUCLEOTIDE SEQUENCE</scope>
    <source>
        <strain evidence="8">CCAP 11/70</strain>
    </source>
</reference>
<sequence length="540" mass="57618">MTQDLWVHFTQEQLTEYLGLLKDPDAAAGFLAGVLQLDDYRFNARQAILLDYASYAIDFAVKQGYGPTRTASWYNVAHAVLQSCIAGAPFSVGEAQFKGLMLQLVRPRPGTDTPHFSPDQVAAAAGFMARGLLRHYRLYQHVFSTEQAHTEYTAELEVETPVVPSFEAALSQAEWDAAQEQRRAEAEAAAKAAEEAAVAAAEAEARAAEEEARRAEEEARAADLARKPATLEEAINQLVAVRLEAERVALAETFKGKEAELLSKIAALEEGRANPKPQSGKKRLAPPGAPPLGRPSSRHRTLGGASVAAARKAQQAADGAEEGAAPPKVDGRVVQRAIKRSAAQKVRAGLELTEEEARSYEASVAGGMAAGARLRAAVQKVKGALVRAAAQKAKAGLELTAEEARVYEATKAGGIAGGAVNRAAAQKVAEGAPLSPKEASFYKTTQMAGMKTGGKRDLPRGVYPIKSGRNRYYARIGIHTGGVKRSQYLGSFDTPEEAARAFDEAAIRRWQAGLVPELVTNYPPEGYPGYTGGVEQGGQE</sequence>
<dbReference type="Gene3D" id="3.30.730.10">
    <property type="entry name" value="AP2/ERF domain"/>
    <property type="match status" value="1"/>
</dbReference>
<evidence type="ECO:0000256" key="6">
    <source>
        <dbReference type="SAM" id="MobiDB-lite"/>
    </source>
</evidence>
<dbReference type="InterPro" id="IPR016177">
    <property type="entry name" value="DNA-bd_dom_sf"/>
</dbReference>
<comment type="subcellular location">
    <subcellularLocation>
        <location evidence="1">Nucleus</location>
    </subcellularLocation>
</comment>
<keyword evidence="9" id="KW-1185">Reference proteome</keyword>
<dbReference type="Proteomes" id="UP000612055">
    <property type="component" value="Unassembled WGS sequence"/>
</dbReference>
<feature type="compositionally biased region" description="Basic and acidic residues" evidence="6">
    <location>
        <begin position="203"/>
        <end position="224"/>
    </location>
</feature>
<dbReference type="AlphaFoldDB" id="A0A835XP91"/>
<dbReference type="PANTHER" id="PTHR28457">
    <property type="entry name" value="COILED-COIL DOMAIN-CONTAINING PROTEIN 189"/>
    <property type="match status" value="1"/>
</dbReference>
<feature type="region of interest" description="Disordered" evidence="6">
    <location>
        <begin position="202"/>
        <end position="224"/>
    </location>
</feature>
<dbReference type="Pfam" id="PF14769">
    <property type="entry name" value="CLAMP"/>
    <property type="match status" value="1"/>
</dbReference>